<dbReference type="Proteomes" id="UP000007058">
    <property type="component" value="Chromosome"/>
</dbReference>
<gene>
    <name evidence="1" type="ordered locus">amb4045</name>
</gene>
<dbReference type="AlphaFoldDB" id="Q2VZX6"/>
<keyword evidence="2" id="KW-1185">Reference proteome</keyword>
<proteinExistence type="predicted"/>
<dbReference type="HOGENOM" id="CLU_3185529_0_0_5"/>
<protein>
    <submittedName>
        <fullName evidence="1">Uncharacterized protein</fullName>
    </submittedName>
</protein>
<evidence type="ECO:0000313" key="1">
    <source>
        <dbReference type="EMBL" id="BAE52849.1"/>
    </source>
</evidence>
<organism evidence="1 2">
    <name type="scientific">Paramagnetospirillum magneticum (strain ATCC 700264 / AMB-1)</name>
    <name type="common">Magnetospirillum magneticum</name>
    <dbReference type="NCBI Taxonomy" id="342108"/>
    <lineage>
        <taxon>Bacteria</taxon>
        <taxon>Pseudomonadati</taxon>
        <taxon>Pseudomonadota</taxon>
        <taxon>Alphaproteobacteria</taxon>
        <taxon>Rhodospirillales</taxon>
        <taxon>Magnetospirillaceae</taxon>
        <taxon>Paramagnetospirillum</taxon>
    </lineage>
</organism>
<dbReference type="EMBL" id="AP007255">
    <property type="protein sequence ID" value="BAE52849.1"/>
    <property type="molecule type" value="Genomic_DNA"/>
</dbReference>
<dbReference type="KEGG" id="mag:amb4045"/>
<dbReference type="STRING" id="342108.amb4045"/>
<sequence length="46" mass="5285">MLINTCLFELEIAYGHLFIRVARLGEVLLVISKQHPTEQRLTFCPA</sequence>
<reference evidence="1 2" key="1">
    <citation type="journal article" date="2005" name="DNA Res.">
        <title>Complete genome sequence of the facultative anaerobic magnetotactic bacterium Magnetospirillum sp. strain AMB-1.</title>
        <authorList>
            <person name="Matsunaga T."/>
            <person name="Okamura Y."/>
            <person name="Fukuda Y."/>
            <person name="Wahyudi A.T."/>
            <person name="Murase Y."/>
            <person name="Takeyama H."/>
        </authorList>
    </citation>
    <scope>NUCLEOTIDE SEQUENCE [LARGE SCALE GENOMIC DNA]</scope>
    <source>
        <strain evidence="2">ATCC 700264 / AMB-1</strain>
    </source>
</reference>
<accession>Q2VZX6</accession>
<name>Q2VZX6_PARM1</name>
<evidence type="ECO:0000313" key="2">
    <source>
        <dbReference type="Proteomes" id="UP000007058"/>
    </source>
</evidence>